<organism evidence="2 3">
    <name type="scientific">Sporothrix stenoceras</name>
    <dbReference type="NCBI Taxonomy" id="5173"/>
    <lineage>
        <taxon>Eukaryota</taxon>
        <taxon>Fungi</taxon>
        <taxon>Dikarya</taxon>
        <taxon>Ascomycota</taxon>
        <taxon>Pezizomycotina</taxon>
        <taxon>Sordariomycetes</taxon>
        <taxon>Sordariomycetidae</taxon>
        <taxon>Ophiostomatales</taxon>
        <taxon>Ophiostomataceae</taxon>
        <taxon>Sporothrix</taxon>
    </lineage>
</organism>
<name>A0ABR3ZJR0_9PEZI</name>
<accession>A0ABR3ZJR0</accession>
<comment type="caution">
    <text evidence="2">The sequence shown here is derived from an EMBL/GenBank/DDBJ whole genome shotgun (WGS) entry which is preliminary data.</text>
</comment>
<feature type="compositionally biased region" description="Basic residues" evidence="1">
    <location>
        <begin position="386"/>
        <end position="399"/>
    </location>
</feature>
<feature type="compositionally biased region" description="Polar residues" evidence="1">
    <location>
        <begin position="486"/>
        <end position="501"/>
    </location>
</feature>
<proteinExistence type="predicted"/>
<feature type="compositionally biased region" description="Low complexity" evidence="1">
    <location>
        <begin position="369"/>
        <end position="379"/>
    </location>
</feature>
<feature type="compositionally biased region" description="Polar residues" evidence="1">
    <location>
        <begin position="197"/>
        <end position="208"/>
    </location>
</feature>
<dbReference type="EMBL" id="JAWCUI010000008">
    <property type="protein sequence ID" value="KAL1900886.1"/>
    <property type="molecule type" value="Genomic_DNA"/>
</dbReference>
<sequence length="635" mass="66991">MSSNSPPKRPRLSLQIKALSIGPSIRTSRTLAAVVNPRSPTSFNTLSNVYSMAIDRSVSTPVPVTAEPITAINMNTKGLPQLPRLQMPGNNGLNNNAHTPYITTQFPETPLTAMPMSPAVAMEIVFPSTMTATPPLSAGPIDPATTQPQVFCFSPDDIQRHNNLQGGSGDLNIVVTSEDGRLVDGDPDTAITDSCSESSFAGSETNIDTPFPSSLTPSPPQIRSVAGTGPQRRITAPAIALPRRPAPYTHPRALHSILRNSPLPPFTALSPTSTRRQSQRLLEKASRHVMYNSPLTQTITTNLYTKSHIDLLCEEASPFSSPMTSTPTGNDADTVLDLTLAYTGNETRDGGTTPGPFEEMRRRMAGLGTSSASNSTATTPISPGGIRKRKQSSRKDKKRRWVWTLGHDEEEEATLSGAMVALKAAQMAEAAAAAASSSVSAAGTSLSTITLATTSATTKLDTLSVFSDTEGEADLRTPLAVQTTASAFSSSEHAMSDTSGVSEDVKMQDSDMSEAEQSTVPSEVTAASTPASTGVAAVTPAKPKDARKRKSTPTPYATDSENESGCDGDGDGFGFDNGSTYDDSDDGRDHATDADVDMQTPTTALGNHLQGAWLRAATATAGRTRMGPSDWTDMQ</sequence>
<keyword evidence="3" id="KW-1185">Reference proteome</keyword>
<gene>
    <name evidence="2" type="ORF">Sste5346_001947</name>
</gene>
<evidence type="ECO:0000256" key="1">
    <source>
        <dbReference type="SAM" id="MobiDB-lite"/>
    </source>
</evidence>
<protein>
    <recommendedName>
        <fullName evidence="4">Glucan 1, 4-alpha-glucosidase</fullName>
    </recommendedName>
</protein>
<feature type="region of interest" description="Disordered" evidence="1">
    <location>
        <begin position="486"/>
        <end position="595"/>
    </location>
</feature>
<dbReference type="Proteomes" id="UP001583186">
    <property type="component" value="Unassembled WGS sequence"/>
</dbReference>
<evidence type="ECO:0000313" key="3">
    <source>
        <dbReference type="Proteomes" id="UP001583186"/>
    </source>
</evidence>
<feature type="region of interest" description="Disordered" evidence="1">
    <location>
        <begin position="367"/>
        <end position="399"/>
    </location>
</feature>
<feature type="compositionally biased region" description="Polar residues" evidence="1">
    <location>
        <begin position="515"/>
        <end position="532"/>
    </location>
</feature>
<evidence type="ECO:0000313" key="2">
    <source>
        <dbReference type="EMBL" id="KAL1900886.1"/>
    </source>
</evidence>
<evidence type="ECO:0008006" key="4">
    <source>
        <dbReference type="Google" id="ProtNLM"/>
    </source>
</evidence>
<reference evidence="2 3" key="1">
    <citation type="journal article" date="2024" name="IMA Fungus">
        <title>IMA Genome - F19 : A genome assembly and annotation guide to empower mycologists, including annotated draft genome sequences of Ceratocystis pirilliformis, Diaporthe australafricana, Fusarium ophioides, Paecilomyces lecythidis, and Sporothrix stenoceras.</title>
        <authorList>
            <person name="Aylward J."/>
            <person name="Wilson A.M."/>
            <person name="Visagie C.M."/>
            <person name="Spraker J."/>
            <person name="Barnes I."/>
            <person name="Buitendag C."/>
            <person name="Ceriani C."/>
            <person name="Del Mar Angel L."/>
            <person name="du Plessis D."/>
            <person name="Fuchs T."/>
            <person name="Gasser K."/>
            <person name="Kramer D."/>
            <person name="Li W."/>
            <person name="Munsamy K."/>
            <person name="Piso A."/>
            <person name="Price J.L."/>
            <person name="Sonnekus B."/>
            <person name="Thomas C."/>
            <person name="van der Nest A."/>
            <person name="van Dijk A."/>
            <person name="van Heerden A."/>
            <person name="van Vuuren N."/>
            <person name="Yilmaz N."/>
            <person name="Duong T.A."/>
            <person name="van der Merwe N.A."/>
            <person name="Wingfield M.J."/>
            <person name="Wingfield B.D."/>
        </authorList>
    </citation>
    <scope>NUCLEOTIDE SEQUENCE [LARGE SCALE GENOMIC DNA]</scope>
    <source>
        <strain evidence="2 3">CMW 5346</strain>
    </source>
</reference>
<feature type="region of interest" description="Disordered" evidence="1">
    <location>
        <begin position="197"/>
        <end position="229"/>
    </location>
</feature>
<feature type="compositionally biased region" description="Acidic residues" evidence="1">
    <location>
        <begin position="560"/>
        <end position="570"/>
    </location>
</feature>